<dbReference type="PRINTS" id="PR00119">
    <property type="entry name" value="CATATPASE"/>
</dbReference>
<dbReference type="CDD" id="cd00371">
    <property type="entry name" value="HMA"/>
    <property type="match status" value="4"/>
</dbReference>
<evidence type="ECO:0000256" key="12">
    <source>
        <dbReference type="ARBA" id="ARBA00022796"/>
    </source>
</evidence>
<feature type="transmembrane region" description="Helical" evidence="23">
    <location>
        <begin position="618"/>
        <end position="641"/>
    </location>
</feature>
<dbReference type="Proteomes" id="UP001319883">
    <property type="component" value="Unassembled WGS sequence"/>
</dbReference>
<dbReference type="InterPro" id="IPR027256">
    <property type="entry name" value="P-typ_ATPase_IB"/>
</dbReference>
<keyword evidence="14" id="KW-0460">Magnesium</keyword>
<evidence type="ECO:0000256" key="4">
    <source>
        <dbReference type="ARBA" id="ARBA00015102"/>
    </source>
</evidence>
<dbReference type="InterPro" id="IPR008250">
    <property type="entry name" value="ATPase_P-typ_transduc_dom_A_sf"/>
</dbReference>
<dbReference type="SUPFAM" id="SSF81653">
    <property type="entry name" value="Calcium ATPase, transduction domain A"/>
    <property type="match status" value="1"/>
</dbReference>
<evidence type="ECO:0000256" key="6">
    <source>
        <dbReference type="ARBA" id="ARBA00022475"/>
    </source>
</evidence>
<evidence type="ECO:0000256" key="21">
    <source>
        <dbReference type="ARBA" id="ARBA00033239"/>
    </source>
</evidence>
<dbReference type="InterPro" id="IPR023299">
    <property type="entry name" value="ATPase_P-typ_cyto_dom_N"/>
</dbReference>
<dbReference type="PROSITE" id="PS01047">
    <property type="entry name" value="HMA_1"/>
    <property type="match status" value="1"/>
</dbReference>
<dbReference type="InterPro" id="IPR018303">
    <property type="entry name" value="ATPase_P-typ_P_site"/>
</dbReference>
<gene>
    <name evidence="26" type="ORF">KGQ91_06820</name>
</gene>
<keyword evidence="10" id="KW-0677">Repeat</keyword>
<dbReference type="SFLD" id="SFLDG00002">
    <property type="entry name" value="C1.7:_P-type_atpase_like"/>
    <property type="match status" value="1"/>
</dbReference>
<keyword evidence="18" id="KW-0406">Ion transport</keyword>
<proteinExistence type="inferred from homology"/>
<dbReference type="Pfam" id="PF00122">
    <property type="entry name" value="E1-E2_ATPase"/>
    <property type="match status" value="1"/>
</dbReference>
<evidence type="ECO:0000256" key="13">
    <source>
        <dbReference type="ARBA" id="ARBA00022840"/>
    </source>
</evidence>
<evidence type="ECO:0000256" key="23">
    <source>
        <dbReference type="RuleBase" id="RU362081"/>
    </source>
</evidence>
<organism evidence="26 27">
    <name type="scientific">Modicisalibacter tunisiensis</name>
    <dbReference type="NCBI Taxonomy" id="390637"/>
    <lineage>
        <taxon>Bacteria</taxon>
        <taxon>Pseudomonadati</taxon>
        <taxon>Pseudomonadota</taxon>
        <taxon>Gammaproteobacteria</taxon>
        <taxon>Oceanospirillales</taxon>
        <taxon>Halomonadaceae</taxon>
        <taxon>Modicisalibacter</taxon>
    </lineage>
</organism>
<feature type="transmembrane region" description="Helical" evidence="23">
    <location>
        <begin position="590"/>
        <end position="612"/>
    </location>
</feature>
<keyword evidence="5" id="KW-0813">Transport</keyword>
<feature type="domain" description="HMA" evidence="25">
    <location>
        <begin position="9"/>
        <end position="70"/>
    </location>
</feature>
<dbReference type="Pfam" id="PF00403">
    <property type="entry name" value="HMA"/>
    <property type="match status" value="2"/>
</dbReference>
<evidence type="ECO:0000256" key="15">
    <source>
        <dbReference type="ARBA" id="ARBA00022967"/>
    </source>
</evidence>
<dbReference type="InterPro" id="IPR006121">
    <property type="entry name" value="HMA_dom"/>
</dbReference>
<dbReference type="Gene3D" id="3.30.70.100">
    <property type="match status" value="4"/>
</dbReference>
<evidence type="ECO:0000256" key="16">
    <source>
        <dbReference type="ARBA" id="ARBA00022989"/>
    </source>
</evidence>
<keyword evidence="8 23" id="KW-0812">Transmembrane</keyword>
<evidence type="ECO:0000256" key="18">
    <source>
        <dbReference type="ARBA" id="ARBA00023065"/>
    </source>
</evidence>
<comment type="caution">
    <text evidence="26">The sequence shown here is derived from an EMBL/GenBank/DDBJ whole genome shotgun (WGS) entry which is preliminary data.</text>
</comment>
<feature type="domain" description="HMA" evidence="25">
    <location>
        <begin position="75"/>
        <end position="138"/>
    </location>
</feature>
<evidence type="ECO:0000256" key="19">
    <source>
        <dbReference type="ARBA" id="ARBA00023136"/>
    </source>
</evidence>
<dbReference type="EMBL" id="JAGXFD010000001">
    <property type="protein sequence ID" value="MBZ9567390.1"/>
    <property type="molecule type" value="Genomic_DNA"/>
</dbReference>
<dbReference type="PRINTS" id="PR00943">
    <property type="entry name" value="CUATPASE"/>
</dbReference>
<keyword evidence="27" id="KW-1185">Reference proteome</keyword>
<evidence type="ECO:0000256" key="1">
    <source>
        <dbReference type="ARBA" id="ARBA00004651"/>
    </source>
</evidence>
<dbReference type="SFLD" id="SFLDS00003">
    <property type="entry name" value="Haloacid_Dehalogenase"/>
    <property type="match status" value="1"/>
</dbReference>
<dbReference type="InterPro" id="IPR023214">
    <property type="entry name" value="HAD_sf"/>
</dbReference>
<keyword evidence="19 23" id="KW-0472">Membrane</keyword>
<dbReference type="NCBIfam" id="TIGR01511">
    <property type="entry name" value="ATPase-IB1_Cu"/>
    <property type="match status" value="1"/>
</dbReference>
<dbReference type="InterPro" id="IPR036412">
    <property type="entry name" value="HAD-like_sf"/>
</dbReference>
<keyword evidence="9 23" id="KW-0479">Metal-binding</keyword>
<protein>
    <recommendedName>
        <fullName evidence="4">Copper-exporting P-type ATPase</fullName>
        <ecNumber evidence="3">7.2.2.8</ecNumber>
    </recommendedName>
    <alternativeName>
        <fullName evidence="20">Copper-exporting P-type ATPase A</fullName>
    </alternativeName>
    <alternativeName>
        <fullName evidence="21">Cu(+)-exporting ATPase</fullName>
    </alternativeName>
</protein>
<evidence type="ECO:0000256" key="10">
    <source>
        <dbReference type="ARBA" id="ARBA00022737"/>
    </source>
</evidence>
<evidence type="ECO:0000256" key="3">
    <source>
        <dbReference type="ARBA" id="ARBA00012517"/>
    </source>
</evidence>
<comment type="catalytic activity">
    <reaction evidence="22">
        <text>Cu(+)(in) + ATP + H2O = Cu(+)(out) + ADP + phosphate + H(+)</text>
        <dbReference type="Rhea" id="RHEA:25792"/>
        <dbReference type="ChEBI" id="CHEBI:15377"/>
        <dbReference type="ChEBI" id="CHEBI:15378"/>
        <dbReference type="ChEBI" id="CHEBI:30616"/>
        <dbReference type="ChEBI" id="CHEBI:43474"/>
        <dbReference type="ChEBI" id="CHEBI:49552"/>
        <dbReference type="ChEBI" id="CHEBI:456216"/>
        <dbReference type="EC" id="7.2.2.8"/>
    </reaction>
</comment>
<evidence type="ECO:0000256" key="20">
    <source>
        <dbReference type="ARBA" id="ARBA00029719"/>
    </source>
</evidence>
<evidence type="ECO:0000256" key="2">
    <source>
        <dbReference type="ARBA" id="ARBA00006024"/>
    </source>
</evidence>
<dbReference type="InterPro" id="IPR036163">
    <property type="entry name" value="HMA_dom_sf"/>
</dbReference>
<dbReference type="CDD" id="cd02094">
    <property type="entry name" value="P-type_ATPase_Cu-like"/>
    <property type="match status" value="1"/>
</dbReference>
<keyword evidence="15" id="KW-1278">Translocase</keyword>
<dbReference type="PANTHER" id="PTHR43520:SF6">
    <property type="entry name" value="COPPER-EXPORTING P-TYPE ATPASE"/>
    <property type="match status" value="1"/>
</dbReference>
<evidence type="ECO:0000256" key="24">
    <source>
        <dbReference type="SAM" id="MobiDB-lite"/>
    </source>
</evidence>
<dbReference type="SUPFAM" id="SSF55008">
    <property type="entry name" value="HMA, heavy metal-associated domain"/>
    <property type="match status" value="4"/>
</dbReference>
<evidence type="ECO:0000256" key="5">
    <source>
        <dbReference type="ARBA" id="ARBA00022448"/>
    </source>
</evidence>
<dbReference type="NCBIfam" id="TIGR01494">
    <property type="entry name" value="ATPase_P-type"/>
    <property type="match status" value="1"/>
</dbReference>
<comment type="subcellular location">
    <subcellularLocation>
        <location evidence="1">Cell membrane</location>
        <topology evidence="1">Multi-pass membrane protein</topology>
    </subcellularLocation>
</comment>
<comment type="similarity">
    <text evidence="2 23">Belongs to the cation transport ATPase (P-type) (TC 3.A.3) family. Type IB subfamily.</text>
</comment>
<feature type="transmembrane region" description="Helical" evidence="23">
    <location>
        <begin position="437"/>
        <end position="456"/>
    </location>
</feature>
<accession>A0ABS7WYG9</accession>
<feature type="compositionally biased region" description="Low complexity" evidence="24">
    <location>
        <begin position="204"/>
        <end position="223"/>
    </location>
</feature>
<feature type="transmembrane region" description="Helical" evidence="23">
    <location>
        <begin position="958"/>
        <end position="979"/>
    </location>
</feature>
<dbReference type="InterPro" id="IPR001757">
    <property type="entry name" value="P_typ_ATPase"/>
</dbReference>
<name>A0ABS7WYG9_9GAMM</name>
<dbReference type="InterPro" id="IPR023298">
    <property type="entry name" value="ATPase_P-typ_TM_dom_sf"/>
</dbReference>
<sequence length="996" mass="104786">MSDTATRRRPHALALQGLTCNGCVNKTRRALSALDGEADIDLDTRLARVTTTEDTEALIAAIREAGFDAAPVDRAPHAFLTEGVSCQGCVGKIRRTIQEQDAAAVVEGEPSAGWLTVDSALDTATLVEATETAGYHAEPARFTTRTRRVPGMSCQGCVKRMREALQARDPLARVEGEPAEKRLMVASYLPDALIDAVLGKAGYPPEDTTAEPAAPEARRASPSAPEPETPASKPDAEPDGEPAFTAAATGGQPQNLELALSGITCASCVRTIQQALDATEGVARAEVNFASRTASVSGTASPQALVKAVEDAGYSAEVIEDLERGEAKREANEAREYRRRLRDTVVALVPGLALMGLMFVHEPVLGGGERWLWVLVGLGTLGVLATAGRVFFVGAVKAFRHHQANMDMLVAVGTGVAWLYSMVVALAPGIVPEAARALYFEASLMIVGLINVGQALEVRARGRTSQALKHLLDLKVQTARVLRDGEERDVAIDEVREGDRLRVRPGERLPVDGEVLEGESFIDESMLTGEPMPVAKRQGDEVAAGTVNGKGSLVYRATRVGQQTRLSRIIEQVRNAQNSRPPISRLADRVAAVFVPTVMILAVITALVWFNVGPEPRIIHMLVAATTVLIIACPCALGLATPISTMIGVGKAAEYGVLIRSGEALQTASRLTTLVVDKTGTLTEGKPSVTDWQAFDDEARILGLTLALERGSEHPLATALVAHAEAASATPAAIRDFTSLTGRGVQARGPDGERLLLGNAALMQETGVDLAPGRAWIEDAESRARTVIHLAVDGRLAALFAVADPLREDAVAAVARLRQAGLRVVMLTGDAASTAAAIAAEAGIDDYRAGLLPEDKHDAIAELQARGEIVGMVGDGINDAPALARADVGFAIGAGTDVAIESAGIALMRNSLHGVADAIAISSAALRNIKQNLWGAFGYNVLGIPIAAGVLYPATGMLLSPVIAAVAMSLSSVTVVSNANRLRLFTPRETTREASA</sequence>
<keyword evidence="6 23" id="KW-1003">Cell membrane</keyword>
<dbReference type="SUPFAM" id="SSF81665">
    <property type="entry name" value="Calcium ATPase, transmembrane domain M"/>
    <property type="match status" value="1"/>
</dbReference>
<evidence type="ECO:0000256" key="9">
    <source>
        <dbReference type="ARBA" id="ARBA00022723"/>
    </source>
</evidence>
<evidence type="ECO:0000256" key="14">
    <source>
        <dbReference type="ARBA" id="ARBA00022842"/>
    </source>
</evidence>
<feature type="transmembrane region" description="Helical" evidence="23">
    <location>
        <begin position="408"/>
        <end position="431"/>
    </location>
</feature>
<evidence type="ECO:0000256" key="22">
    <source>
        <dbReference type="ARBA" id="ARBA00049289"/>
    </source>
</evidence>
<dbReference type="InterPro" id="IPR059000">
    <property type="entry name" value="ATPase_P-type_domA"/>
</dbReference>
<evidence type="ECO:0000256" key="17">
    <source>
        <dbReference type="ARBA" id="ARBA00023008"/>
    </source>
</evidence>
<dbReference type="RefSeq" id="WP_163648302.1">
    <property type="nucleotide sequence ID" value="NZ_JAGXFD010000001.1"/>
</dbReference>
<dbReference type="Pfam" id="PF00702">
    <property type="entry name" value="Hydrolase"/>
    <property type="match status" value="1"/>
</dbReference>
<dbReference type="SFLD" id="SFLDF00027">
    <property type="entry name" value="p-type_atpase"/>
    <property type="match status" value="1"/>
</dbReference>
<dbReference type="Gene3D" id="3.40.50.1000">
    <property type="entry name" value="HAD superfamily/HAD-like"/>
    <property type="match status" value="1"/>
</dbReference>
<dbReference type="InterPro" id="IPR017969">
    <property type="entry name" value="Heavy-metal-associated_CS"/>
</dbReference>
<dbReference type="SUPFAM" id="SSF56784">
    <property type="entry name" value="HAD-like"/>
    <property type="match status" value="1"/>
</dbReference>
<evidence type="ECO:0000256" key="11">
    <source>
        <dbReference type="ARBA" id="ARBA00022741"/>
    </source>
</evidence>
<keyword evidence="16 23" id="KW-1133">Transmembrane helix</keyword>
<reference evidence="26 27" key="1">
    <citation type="submission" date="2021-05" db="EMBL/GenBank/DDBJ databases">
        <title>Petroleum and Energy Research Collection (APPE): ex situ preservation of microbial diversity associated with the oil industry and exploitation of its biotechnological potential.</title>
        <authorList>
            <person name="Paixao C.T.M."/>
            <person name="Gomes M.B."/>
            <person name="Oliveira V.M."/>
        </authorList>
    </citation>
    <scope>NUCLEOTIDE SEQUENCE [LARGE SCALE GENOMIC DNA]</scope>
    <source>
        <strain evidence="26 27">LIT2</strain>
    </source>
</reference>
<evidence type="ECO:0000313" key="27">
    <source>
        <dbReference type="Proteomes" id="UP001319883"/>
    </source>
</evidence>
<dbReference type="Gene3D" id="2.70.150.10">
    <property type="entry name" value="Calcium-transporting ATPase, cytoplasmic transduction domain A"/>
    <property type="match status" value="1"/>
</dbReference>
<feature type="transmembrane region" description="Helical" evidence="23">
    <location>
        <begin position="345"/>
        <end position="365"/>
    </location>
</feature>
<evidence type="ECO:0000256" key="7">
    <source>
        <dbReference type="ARBA" id="ARBA00022553"/>
    </source>
</evidence>
<dbReference type="PANTHER" id="PTHR43520">
    <property type="entry name" value="ATP7, ISOFORM B"/>
    <property type="match status" value="1"/>
</dbReference>
<evidence type="ECO:0000313" key="26">
    <source>
        <dbReference type="EMBL" id="MBZ9567390.1"/>
    </source>
</evidence>
<dbReference type="EC" id="7.2.2.8" evidence="3"/>
<feature type="region of interest" description="Disordered" evidence="24">
    <location>
        <begin position="203"/>
        <end position="248"/>
    </location>
</feature>
<dbReference type="InterPro" id="IPR044492">
    <property type="entry name" value="P_typ_ATPase_HD_dom"/>
</dbReference>
<evidence type="ECO:0000256" key="8">
    <source>
        <dbReference type="ARBA" id="ARBA00022692"/>
    </source>
</evidence>
<keyword evidence="13 23" id="KW-0067">ATP-binding</keyword>
<feature type="domain" description="HMA" evidence="25">
    <location>
        <begin position="254"/>
        <end position="317"/>
    </location>
</feature>
<keyword evidence="11 23" id="KW-0547">Nucleotide-binding</keyword>
<dbReference type="Gene3D" id="3.40.1110.10">
    <property type="entry name" value="Calcium-transporting ATPase, cytoplasmic domain N"/>
    <property type="match status" value="1"/>
</dbReference>
<dbReference type="NCBIfam" id="TIGR01525">
    <property type="entry name" value="ATPase-IB_hvy"/>
    <property type="match status" value="1"/>
</dbReference>
<keyword evidence="7" id="KW-0597">Phosphoprotein</keyword>
<evidence type="ECO:0000259" key="25">
    <source>
        <dbReference type="PROSITE" id="PS50846"/>
    </source>
</evidence>
<feature type="transmembrane region" description="Helical" evidence="23">
    <location>
        <begin position="371"/>
        <end position="396"/>
    </location>
</feature>
<feature type="transmembrane region" description="Helical" evidence="23">
    <location>
        <begin position="933"/>
        <end position="952"/>
    </location>
</feature>
<keyword evidence="12" id="KW-0187">Copper transport</keyword>
<dbReference type="PROSITE" id="PS50846">
    <property type="entry name" value="HMA_2"/>
    <property type="match status" value="3"/>
</dbReference>
<keyword evidence="17" id="KW-0186">Copper</keyword>
<dbReference type="PROSITE" id="PS00154">
    <property type="entry name" value="ATPASE_E1_E2"/>
    <property type="match status" value="1"/>
</dbReference>